<dbReference type="AlphaFoldDB" id="I1ZKH0"/>
<sequence length="63" mass="7558">MNQFDKKSLPYRALNIHWRIFQKEIRKLSLNSFHSMTFRQTLIADEVVEKKLVFSGEESRCVL</sequence>
<dbReference type="EMBL" id="CP003122">
    <property type="protein sequence ID" value="AFJ25544.1"/>
    <property type="molecule type" value="Genomic_DNA"/>
</dbReference>
<evidence type="ECO:0000313" key="1">
    <source>
        <dbReference type="EMBL" id="AFJ25544.1"/>
    </source>
</evidence>
<proteinExistence type="predicted"/>
<accession>I1ZKH0</accession>
<organism evidence="1 2">
    <name type="scientific">Streptococcus parasanguinis FW213</name>
    <dbReference type="NCBI Taxonomy" id="1114965"/>
    <lineage>
        <taxon>Bacteria</taxon>
        <taxon>Bacillati</taxon>
        <taxon>Bacillota</taxon>
        <taxon>Bacilli</taxon>
        <taxon>Lactobacillales</taxon>
        <taxon>Streptococcaceae</taxon>
        <taxon>Streptococcus</taxon>
    </lineage>
</organism>
<reference evidence="1 2" key="1">
    <citation type="journal article" date="2012" name="PLoS ONE">
        <title>Complete Genome and Transcriptomes of Streptococcus parasanguinis FW213: Phylogenic Relations and Potential Virulence Mechanisms.</title>
        <authorList>
            <person name="Geng J."/>
            <person name="Chiu C.H."/>
            <person name="Tang P."/>
            <person name="Chen Y."/>
            <person name="Shieh H.R."/>
            <person name="Hu S."/>
            <person name="Chen Y.Y."/>
        </authorList>
    </citation>
    <scope>NUCLEOTIDE SEQUENCE [LARGE SCALE GENOMIC DNA]</scope>
    <source>
        <strain evidence="1 2">FW213</strain>
    </source>
</reference>
<protein>
    <submittedName>
        <fullName evidence="1">Transposase (IS1193)</fullName>
    </submittedName>
</protein>
<dbReference type="PATRIC" id="fig|1114965.3.peg.515"/>
<dbReference type="HOGENOM" id="CLU_2884097_0_0_9"/>
<dbReference type="KEGG" id="scf:Spaf_0534"/>
<dbReference type="Proteomes" id="UP000002865">
    <property type="component" value="Chromosome"/>
</dbReference>
<evidence type="ECO:0000313" key="2">
    <source>
        <dbReference type="Proteomes" id="UP000002865"/>
    </source>
</evidence>
<dbReference type="PaxDb" id="1114965-Spaf_0534"/>
<name>I1ZKH0_STRPA</name>
<gene>
    <name evidence="1" type="ORF">Spaf_0534</name>
</gene>